<feature type="domain" description="Carrier" evidence="1">
    <location>
        <begin position="9"/>
        <end position="89"/>
    </location>
</feature>
<keyword evidence="3" id="KW-1185">Reference proteome</keyword>
<dbReference type="InterPro" id="IPR009081">
    <property type="entry name" value="PP-bd_ACP"/>
</dbReference>
<dbReference type="PROSITE" id="PS50075">
    <property type="entry name" value="CARRIER"/>
    <property type="match status" value="1"/>
</dbReference>
<proteinExistence type="predicted"/>
<dbReference type="RefSeq" id="WP_265680452.1">
    <property type="nucleotide sequence ID" value="NZ_CP120863.1"/>
</dbReference>
<evidence type="ECO:0000313" key="3">
    <source>
        <dbReference type="Proteomes" id="UP001209803"/>
    </source>
</evidence>
<dbReference type="EMBL" id="CP120863">
    <property type="protein sequence ID" value="WFE89354.1"/>
    <property type="molecule type" value="Genomic_DNA"/>
</dbReference>
<sequence>METGVQERAVELSWLINWFREQNPLLASRTDQEMEAADFFAAEYIDSFGVIMLIEAAEQEFGISFDEDDFQNRDFSKVSGLADLIQGKRAA</sequence>
<dbReference type="SUPFAM" id="SSF47336">
    <property type="entry name" value="ACP-like"/>
    <property type="match status" value="1"/>
</dbReference>
<gene>
    <name evidence="2" type="ORF">K1718_24895</name>
</gene>
<organism evidence="2 3">
    <name type="scientific">Roseibium porphyridii</name>
    <dbReference type="NCBI Taxonomy" id="2866279"/>
    <lineage>
        <taxon>Bacteria</taxon>
        <taxon>Pseudomonadati</taxon>
        <taxon>Pseudomonadota</taxon>
        <taxon>Alphaproteobacteria</taxon>
        <taxon>Hyphomicrobiales</taxon>
        <taxon>Stappiaceae</taxon>
        <taxon>Roseibium</taxon>
    </lineage>
</organism>
<evidence type="ECO:0000313" key="2">
    <source>
        <dbReference type="EMBL" id="WFE89354.1"/>
    </source>
</evidence>
<dbReference type="Proteomes" id="UP001209803">
    <property type="component" value="Chromosome"/>
</dbReference>
<name>A0ABY8F1S5_9HYPH</name>
<dbReference type="InterPro" id="IPR036736">
    <property type="entry name" value="ACP-like_sf"/>
</dbReference>
<evidence type="ECO:0000259" key="1">
    <source>
        <dbReference type="PROSITE" id="PS50075"/>
    </source>
</evidence>
<dbReference type="Pfam" id="PF00550">
    <property type="entry name" value="PP-binding"/>
    <property type="match status" value="1"/>
</dbReference>
<reference evidence="2 3" key="1">
    <citation type="submission" date="2023-03" db="EMBL/GenBank/DDBJ databases">
        <title>Roseibium porphyridii sp. nov. and Roseibium rhodosorbium sp. nov. isolated from marine algae, Porphyridium cruentum and Rhodosorus marinus, respectively.</title>
        <authorList>
            <person name="Lee M.W."/>
            <person name="Choi B.J."/>
            <person name="Lee J.K."/>
            <person name="Choi D.G."/>
            <person name="Baek J.H."/>
            <person name="Bayburt H."/>
            <person name="Kim J.M."/>
            <person name="Han D.M."/>
            <person name="Kim K.H."/>
            <person name="Jeon C.O."/>
        </authorList>
    </citation>
    <scope>NUCLEOTIDE SEQUENCE [LARGE SCALE GENOMIC DNA]</scope>
    <source>
        <strain evidence="2 3">KMA01</strain>
    </source>
</reference>
<protein>
    <submittedName>
        <fullName evidence="2">Acyl carrier protein</fullName>
    </submittedName>
</protein>
<dbReference type="Gene3D" id="1.10.1200.10">
    <property type="entry name" value="ACP-like"/>
    <property type="match status" value="1"/>
</dbReference>
<accession>A0ABY8F1S5</accession>